<evidence type="ECO:0000256" key="5">
    <source>
        <dbReference type="ARBA" id="ARBA00022840"/>
    </source>
</evidence>
<dbReference type="InterPro" id="IPR003439">
    <property type="entry name" value="ABC_transporter-like_ATP-bd"/>
</dbReference>
<feature type="domain" description="ABC transporter" evidence="9">
    <location>
        <begin position="356"/>
        <end position="591"/>
    </location>
</feature>
<keyword evidence="7 8" id="KW-0472">Membrane</keyword>
<proteinExistence type="predicted"/>
<keyword evidence="5 11" id="KW-0067">ATP-binding</keyword>
<dbReference type="InterPro" id="IPR011527">
    <property type="entry name" value="ABC1_TM_dom"/>
</dbReference>
<dbReference type="Proteomes" id="UP000524246">
    <property type="component" value="Unassembled WGS sequence"/>
</dbReference>
<dbReference type="GO" id="GO:0140359">
    <property type="term" value="F:ABC-type transporter activity"/>
    <property type="evidence" value="ECO:0007669"/>
    <property type="project" value="InterPro"/>
</dbReference>
<dbReference type="InterPro" id="IPR017871">
    <property type="entry name" value="ABC_transporter-like_CS"/>
</dbReference>
<evidence type="ECO:0000256" key="6">
    <source>
        <dbReference type="ARBA" id="ARBA00022989"/>
    </source>
</evidence>
<dbReference type="SUPFAM" id="SSF90123">
    <property type="entry name" value="ABC transporter transmembrane region"/>
    <property type="match status" value="1"/>
</dbReference>
<dbReference type="PROSITE" id="PS50893">
    <property type="entry name" value="ABC_TRANSPORTER_2"/>
    <property type="match status" value="1"/>
</dbReference>
<dbReference type="GO" id="GO:0016887">
    <property type="term" value="F:ATP hydrolysis activity"/>
    <property type="evidence" value="ECO:0007669"/>
    <property type="project" value="InterPro"/>
</dbReference>
<feature type="transmembrane region" description="Helical" evidence="8">
    <location>
        <begin position="180"/>
        <end position="197"/>
    </location>
</feature>
<keyword evidence="3 8" id="KW-0812">Transmembrane</keyword>
<dbReference type="SUPFAM" id="SSF52540">
    <property type="entry name" value="P-loop containing nucleoside triphosphate hydrolases"/>
    <property type="match status" value="1"/>
</dbReference>
<keyword evidence="4" id="KW-0547">Nucleotide-binding</keyword>
<dbReference type="Gene3D" id="1.20.1560.10">
    <property type="entry name" value="ABC transporter type 1, transmembrane domain"/>
    <property type="match status" value="1"/>
</dbReference>
<comment type="subcellular location">
    <subcellularLocation>
        <location evidence="1">Cell membrane</location>
        <topology evidence="1">Multi-pass membrane protein</topology>
    </subcellularLocation>
</comment>
<reference evidence="11 12" key="1">
    <citation type="journal article" date="2020" name="Biotechnol. Biofuels">
        <title>New insights from the biogas microbiome by comprehensive genome-resolved metagenomics of nearly 1600 species originating from multiple anaerobic digesters.</title>
        <authorList>
            <person name="Campanaro S."/>
            <person name="Treu L."/>
            <person name="Rodriguez-R L.M."/>
            <person name="Kovalovszki A."/>
            <person name="Ziels R.M."/>
            <person name="Maus I."/>
            <person name="Zhu X."/>
            <person name="Kougias P.G."/>
            <person name="Basile A."/>
            <person name="Luo G."/>
            <person name="Schluter A."/>
            <person name="Konstantinidis K.T."/>
            <person name="Angelidaki I."/>
        </authorList>
    </citation>
    <scope>NUCLEOTIDE SEQUENCE [LARGE SCALE GENOMIC DNA]</scope>
    <source>
        <strain evidence="11">AS27yjCOA_65</strain>
    </source>
</reference>
<dbReference type="InterPro" id="IPR027417">
    <property type="entry name" value="P-loop_NTPase"/>
</dbReference>
<dbReference type="PROSITE" id="PS50929">
    <property type="entry name" value="ABC_TM1F"/>
    <property type="match status" value="1"/>
</dbReference>
<evidence type="ECO:0000256" key="8">
    <source>
        <dbReference type="SAM" id="Phobius"/>
    </source>
</evidence>
<dbReference type="Pfam" id="PF00005">
    <property type="entry name" value="ABC_tran"/>
    <property type="match status" value="1"/>
</dbReference>
<feature type="transmembrane region" description="Helical" evidence="8">
    <location>
        <begin position="35"/>
        <end position="55"/>
    </location>
</feature>
<evidence type="ECO:0000256" key="1">
    <source>
        <dbReference type="ARBA" id="ARBA00004651"/>
    </source>
</evidence>
<feature type="transmembrane region" description="Helical" evidence="8">
    <location>
        <begin position="261"/>
        <end position="283"/>
    </location>
</feature>
<dbReference type="AlphaFoldDB" id="A0A7X9FSV1"/>
<protein>
    <submittedName>
        <fullName evidence="11">ABC transporter ATP-binding protein</fullName>
    </submittedName>
</protein>
<feature type="domain" description="ABC transmembrane type-1" evidence="10">
    <location>
        <begin position="40"/>
        <end position="322"/>
    </location>
</feature>
<dbReference type="InterPro" id="IPR039421">
    <property type="entry name" value="Type_1_exporter"/>
</dbReference>
<evidence type="ECO:0000259" key="9">
    <source>
        <dbReference type="PROSITE" id="PS50893"/>
    </source>
</evidence>
<evidence type="ECO:0000313" key="12">
    <source>
        <dbReference type="Proteomes" id="UP000524246"/>
    </source>
</evidence>
<dbReference type="GO" id="GO:0005524">
    <property type="term" value="F:ATP binding"/>
    <property type="evidence" value="ECO:0007669"/>
    <property type="project" value="UniProtKB-KW"/>
</dbReference>
<organism evidence="11 12">
    <name type="scientific">SAR324 cluster bacterium</name>
    <dbReference type="NCBI Taxonomy" id="2024889"/>
    <lineage>
        <taxon>Bacteria</taxon>
        <taxon>Deltaproteobacteria</taxon>
        <taxon>SAR324 cluster</taxon>
    </lineage>
</organism>
<sequence length="595" mass="65059">MCGINIICGFYDMYKYSDAARSTISWRLIGLARSAWAQILLAVFIGLGVTLINLAQLSITGYAIGQMFSGADVSVVLPMLLIVALMIILRAWLTYYKEMIAYYIAAGIKIALRNRIYVHLLALGPGFLEQRQTGELLEAAVHGVETLEIYFGKYLPQLVITLLTPIFIFTYLTILDWQLALLLAIFFIAALTAPQWLNSSARRERRRHWAAIAELNSYFIDSLQGLVTLKAFNNGKQRGDEISKRATDLCNAIMRVIGINFAYIGATNLIMTSGAALALGWGAVRVTQGTLSIDVLLIVLLLGNEIYKPILELNTAYHGGLEGATAAGGIFNLLDTVPDVANAPDAASTPPSAPSISFEDVTFGYDKGKRPALLNLSFEIKPGENVALVGRSGSGKTTVVNLLLRFWDPQHGRITLGGRSLRDYALETLRSQISVVSQDTYLFHGTVADNLRMSRPDATKEELEKAARLANAHEFIKALPKGYDTIIGERGARLSGGERQRIAIARVLLKDTPILLLDEATSSVDAENEAIIQEALDRLKQGRTTLVVAHRLSTVINADRIIVLDSGEIVESGRHDELIRAGGIYAQLVSAQRVS</sequence>
<dbReference type="Pfam" id="PF00664">
    <property type="entry name" value="ABC_membrane"/>
    <property type="match status" value="1"/>
</dbReference>
<dbReference type="Gene3D" id="3.40.50.300">
    <property type="entry name" value="P-loop containing nucleotide triphosphate hydrolases"/>
    <property type="match status" value="1"/>
</dbReference>
<dbReference type="PROSITE" id="PS00211">
    <property type="entry name" value="ABC_TRANSPORTER_1"/>
    <property type="match status" value="1"/>
</dbReference>
<dbReference type="InterPro" id="IPR003593">
    <property type="entry name" value="AAA+_ATPase"/>
</dbReference>
<accession>A0A7X9FSV1</accession>
<evidence type="ECO:0000259" key="10">
    <source>
        <dbReference type="PROSITE" id="PS50929"/>
    </source>
</evidence>
<dbReference type="GO" id="GO:0034040">
    <property type="term" value="F:ATPase-coupled lipid transmembrane transporter activity"/>
    <property type="evidence" value="ECO:0007669"/>
    <property type="project" value="TreeGrafter"/>
</dbReference>
<feature type="transmembrane region" description="Helical" evidence="8">
    <location>
        <begin position="75"/>
        <end position="93"/>
    </location>
</feature>
<dbReference type="InterPro" id="IPR036640">
    <property type="entry name" value="ABC1_TM_sf"/>
</dbReference>
<feature type="transmembrane region" description="Helical" evidence="8">
    <location>
        <begin position="154"/>
        <end position="174"/>
    </location>
</feature>
<dbReference type="PANTHER" id="PTHR24221:SF646">
    <property type="entry name" value="HAEMOLYSIN SECRETION ATP-BINDING PROTEIN"/>
    <property type="match status" value="1"/>
</dbReference>
<evidence type="ECO:0000256" key="4">
    <source>
        <dbReference type="ARBA" id="ARBA00022741"/>
    </source>
</evidence>
<name>A0A7X9FSV1_9DELT</name>
<evidence type="ECO:0000313" key="11">
    <source>
        <dbReference type="EMBL" id="NMC63680.1"/>
    </source>
</evidence>
<gene>
    <name evidence="11" type="ORF">GYA55_11010</name>
</gene>
<dbReference type="PANTHER" id="PTHR24221">
    <property type="entry name" value="ATP-BINDING CASSETTE SUB-FAMILY B"/>
    <property type="match status" value="1"/>
</dbReference>
<evidence type="ECO:0000256" key="3">
    <source>
        <dbReference type="ARBA" id="ARBA00022692"/>
    </source>
</evidence>
<evidence type="ECO:0000256" key="7">
    <source>
        <dbReference type="ARBA" id="ARBA00023136"/>
    </source>
</evidence>
<dbReference type="EMBL" id="JAAZON010000502">
    <property type="protein sequence ID" value="NMC63680.1"/>
    <property type="molecule type" value="Genomic_DNA"/>
</dbReference>
<dbReference type="GO" id="GO:0005886">
    <property type="term" value="C:plasma membrane"/>
    <property type="evidence" value="ECO:0007669"/>
    <property type="project" value="UniProtKB-SubCell"/>
</dbReference>
<dbReference type="FunFam" id="3.40.50.300:FF:000287">
    <property type="entry name" value="Multidrug ABC transporter ATP-binding protein"/>
    <property type="match status" value="1"/>
</dbReference>
<dbReference type="SMART" id="SM00382">
    <property type="entry name" value="AAA"/>
    <property type="match status" value="1"/>
</dbReference>
<evidence type="ECO:0000256" key="2">
    <source>
        <dbReference type="ARBA" id="ARBA00022448"/>
    </source>
</evidence>
<comment type="caution">
    <text evidence="11">The sequence shown here is derived from an EMBL/GenBank/DDBJ whole genome shotgun (WGS) entry which is preliminary data.</text>
</comment>
<keyword evidence="6 8" id="KW-1133">Transmembrane helix</keyword>
<keyword evidence="2" id="KW-0813">Transport</keyword>